<comment type="caution">
    <text evidence="2">The sequence shown here is derived from an EMBL/GenBank/DDBJ whole genome shotgun (WGS) entry which is preliminary data.</text>
</comment>
<sequence>MPENLVLSDDLGNVVANCRGDLEKTSEHLDISMEEEFGKNVERKANVTSIDDKVASNMGESSIISNILSMELDAWEDPSTLTDSLFKLLNESDEHHVSLKVPTLRKVQDKNQSRFSFARQDEFLNESSLEHSSGNTRHASSKYFVSGGFVGNNDTNIDKHQCLFPPSSSLESELFLGSQLFVPSKLSVSQAHVSTPPGFSVPSRTPPGFPSRGRVDQDSGCSVKLARQGYAPPTGNIGTTGDRRTSLPPFSPYEDDARFKLLRQQSISVQNFGFPDYVGNGLSSQNDAYRFSPRILDQFQPDIPPIYQQLPAQRFSNSHSPHSLWGGWNDVKNFSGLGMPEVASGLNIFTSVVSGREEQFELWA</sequence>
<protein>
    <submittedName>
        <fullName evidence="2">RNA binding (RRM/RBD/RNP motifs) family protein</fullName>
    </submittedName>
</protein>
<dbReference type="GO" id="GO:0004842">
    <property type="term" value="F:ubiquitin-protein transferase activity"/>
    <property type="evidence" value="ECO:0007669"/>
    <property type="project" value="InterPro"/>
</dbReference>
<dbReference type="PANTHER" id="PTHR12603">
    <property type="entry name" value="CCR4-NOT TRANSCRIPTION COMPLEX RELATED"/>
    <property type="match status" value="1"/>
</dbReference>
<name>A0AAD7Q062_QUISA</name>
<keyword evidence="3" id="KW-1185">Reference proteome</keyword>
<dbReference type="InterPro" id="IPR039780">
    <property type="entry name" value="Mot2"/>
</dbReference>
<gene>
    <name evidence="2" type="ORF">O6P43_010339</name>
</gene>
<dbReference type="AlphaFoldDB" id="A0AAD7Q062"/>
<dbReference type="KEGG" id="qsa:O6P43_010339"/>
<dbReference type="Proteomes" id="UP001163823">
    <property type="component" value="Chromosome 4"/>
</dbReference>
<organism evidence="2 3">
    <name type="scientific">Quillaja saponaria</name>
    <name type="common">Soap bark tree</name>
    <dbReference type="NCBI Taxonomy" id="32244"/>
    <lineage>
        <taxon>Eukaryota</taxon>
        <taxon>Viridiplantae</taxon>
        <taxon>Streptophyta</taxon>
        <taxon>Embryophyta</taxon>
        <taxon>Tracheophyta</taxon>
        <taxon>Spermatophyta</taxon>
        <taxon>Magnoliopsida</taxon>
        <taxon>eudicotyledons</taxon>
        <taxon>Gunneridae</taxon>
        <taxon>Pentapetalae</taxon>
        <taxon>rosids</taxon>
        <taxon>fabids</taxon>
        <taxon>Fabales</taxon>
        <taxon>Quillajaceae</taxon>
        <taxon>Quillaja</taxon>
    </lineage>
</organism>
<dbReference type="EMBL" id="JARAOO010000004">
    <property type="protein sequence ID" value="KAJ7972454.1"/>
    <property type="molecule type" value="Genomic_DNA"/>
</dbReference>
<proteinExistence type="predicted"/>
<accession>A0AAD7Q062</accession>
<dbReference type="GO" id="GO:0030014">
    <property type="term" value="C:CCR4-NOT complex"/>
    <property type="evidence" value="ECO:0007669"/>
    <property type="project" value="InterPro"/>
</dbReference>
<evidence type="ECO:0000313" key="3">
    <source>
        <dbReference type="Proteomes" id="UP001163823"/>
    </source>
</evidence>
<dbReference type="PANTHER" id="PTHR12603:SF22">
    <property type="entry name" value="TRANSCRIPTION FACTOR C2H2 FAMILY-RELATED"/>
    <property type="match status" value="1"/>
</dbReference>
<dbReference type="GO" id="GO:0016567">
    <property type="term" value="P:protein ubiquitination"/>
    <property type="evidence" value="ECO:0007669"/>
    <property type="project" value="TreeGrafter"/>
</dbReference>
<feature type="region of interest" description="Disordered" evidence="1">
    <location>
        <begin position="194"/>
        <end position="249"/>
    </location>
</feature>
<evidence type="ECO:0000256" key="1">
    <source>
        <dbReference type="SAM" id="MobiDB-lite"/>
    </source>
</evidence>
<evidence type="ECO:0000313" key="2">
    <source>
        <dbReference type="EMBL" id="KAJ7972454.1"/>
    </source>
</evidence>
<reference evidence="2" key="1">
    <citation type="journal article" date="2023" name="Science">
        <title>Elucidation of the pathway for biosynthesis of saponin adjuvants from the soapbark tree.</title>
        <authorList>
            <person name="Reed J."/>
            <person name="Orme A."/>
            <person name="El-Demerdash A."/>
            <person name="Owen C."/>
            <person name="Martin L.B.B."/>
            <person name="Misra R.C."/>
            <person name="Kikuchi S."/>
            <person name="Rejzek M."/>
            <person name="Martin A.C."/>
            <person name="Harkess A."/>
            <person name="Leebens-Mack J."/>
            <person name="Louveau T."/>
            <person name="Stephenson M.J."/>
            <person name="Osbourn A."/>
        </authorList>
    </citation>
    <scope>NUCLEOTIDE SEQUENCE</scope>
    <source>
        <strain evidence="2">S10</strain>
    </source>
</reference>